<dbReference type="InterPro" id="IPR013149">
    <property type="entry name" value="ADH-like_C"/>
</dbReference>
<protein>
    <submittedName>
        <fullName evidence="4">NADPH:quinone reductase or related Zn-dependent oxidoreductase</fullName>
    </submittedName>
</protein>
<dbReference type="PANTHER" id="PTHR48106:SF18">
    <property type="entry name" value="QUINONE OXIDOREDUCTASE PIG3"/>
    <property type="match status" value="1"/>
</dbReference>
<gene>
    <name evidence="4" type="primary">qor</name>
    <name evidence="4" type="ordered locus">Minf_1821</name>
</gene>
<dbReference type="InterPro" id="IPR014189">
    <property type="entry name" value="Quinone_OxRdtase_PIG3"/>
</dbReference>
<accession>B3DXG6</accession>
<dbReference type="Gene3D" id="3.40.50.720">
    <property type="entry name" value="NAD(P)-binding Rossmann-like Domain"/>
    <property type="match status" value="1"/>
</dbReference>
<dbReference type="Pfam" id="PF00107">
    <property type="entry name" value="ADH_zinc_N"/>
    <property type="match status" value="1"/>
</dbReference>
<name>B3DXG6_METI4</name>
<dbReference type="Pfam" id="PF08240">
    <property type="entry name" value="ADH_N"/>
    <property type="match status" value="1"/>
</dbReference>
<dbReference type="SUPFAM" id="SSF51735">
    <property type="entry name" value="NAD(P)-binding Rossmann-fold domains"/>
    <property type="match status" value="1"/>
</dbReference>
<evidence type="ECO:0000256" key="2">
    <source>
        <dbReference type="ARBA" id="ARBA00023002"/>
    </source>
</evidence>
<evidence type="ECO:0000256" key="1">
    <source>
        <dbReference type="ARBA" id="ARBA00022857"/>
    </source>
</evidence>
<dbReference type="GO" id="GO:0016651">
    <property type="term" value="F:oxidoreductase activity, acting on NAD(P)H"/>
    <property type="evidence" value="ECO:0007669"/>
    <property type="project" value="TreeGrafter"/>
</dbReference>
<dbReference type="CDD" id="cd05276">
    <property type="entry name" value="p53_inducible_oxidoreductase"/>
    <property type="match status" value="1"/>
</dbReference>
<feature type="domain" description="Enoyl reductase (ER)" evidence="3">
    <location>
        <begin position="16"/>
        <end position="330"/>
    </location>
</feature>
<dbReference type="KEGG" id="min:Minf_1821"/>
<dbReference type="InterPro" id="IPR036291">
    <property type="entry name" value="NAD(P)-bd_dom_sf"/>
</dbReference>
<dbReference type="HOGENOM" id="CLU_026673_3_4_0"/>
<dbReference type="InterPro" id="IPR013154">
    <property type="entry name" value="ADH-like_N"/>
</dbReference>
<dbReference type="AlphaFoldDB" id="B3DXG6"/>
<sequence length="333" mass="37074">MVFIMSNCWIIEKKDKQRNLRLVSLPSLHPGRGELKIEVHYAGINRADLLQWEGVYPQPGPPVAHEIPGLEFSGFISEVGLEVEHWKEGDPVFGLVVGGAFSTEIIVQQRMLLAVEGSLSLMEAAAIPETFFTAWDGLEYRLKAKENETILISAAGSGVGLSALALAKIKNLRPFCTVRTPSKKEKLLKLGALDVLVEEEQDLGDWSLSRTGGKGMDLIFDLVGGKKFSLYPCIVAEKGRILCLGLLGGTKTEISLDLLLRKRLTIVGSTLRSRPIEEKMILTQDFRKKILPYFTRGELKPIIERVFSWEELPQALEYLKANKNFGKLLLKVS</sequence>
<keyword evidence="1" id="KW-0521">NADP</keyword>
<proteinExistence type="predicted"/>
<dbReference type="Gene3D" id="3.90.180.10">
    <property type="entry name" value="Medium-chain alcohol dehydrogenases, catalytic domain"/>
    <property type="match status" value="1"/>
</dbReference>
<dbReference type="eggNOG" id="COG0604">
    <property type="taxonomic scope" value="Bacteria"/>
</dbReference>
<evidence type="ECO:0000313" key="5">
    <source>
        <dbReference type="Proteomes" id="UP000009149"/>
    </source>
</evidence>
<keyword evidence="2" id="KW-0560">Oxidoreductase</keyword>
<evidence type="ECO:0000259" key="3">
    <source>
        <dbReference type="SMART" id="SM00829"/>
    </source>
</evidence>
<evidence type="ECO:0000313" key="4">
    <source>
        <dbReference type="EMBL" id="ACD83875.1"/>
    </source>
</evidence>
<dbReference type="InterPro" id="IPR011032">
    <property type="entry name" value="GroES-like_sf"/>
</dbReference>
<reference evidence="4 5" key="1">
    <citation type="journal article" date="2008" name="Biol. Direct">
        <title>Complete genome sequence of the extremely acidophilic methanotroph isolate V4, Methylacidiphilum infernorum, a representative of the bacterial phylum Verrucomicrobia.</title>
        <authorList>
            <person name="Hou S."/>
            <person name="Makarova K.S."/>
            <person name="Saw J.H."/>
            <person name="Senin P."/>
            <person name="Ly B.V."/>
            <person name="Zhou Z."/>
            <person name="Ren Y."/>
            <person name="Wang J."/>
            <person name="Galperin M.Y."/>
            <person name="Omelchenko M.V."/>
            <person name="Wolf Y.I."/>
            <person name="Yutin N."/>
            <person name="Koonin E.V."/>
            <person name="Stott M.B."/>
            <person name="Mountain B.W."/>
            <person name="Crowe M.A."/>
            <person name="Smirnova A.V."/>
            <person name="Dunfield P.F."/>
            <person name="Feng L."/>
            <person name="Wang L."/>
            <person name="Alam M."/>
        </authorList>
    </citation>
    <scope>NUCLEOTIDE SEQUENCE [LARGE SCALE GENOMIC DNA]</scope>
    <source>
        <strain evidence="5">Isolate V4</strain>
    </source>
</reference>
<dbReference type="GO" id="GO:0070402">
    <property type="term" value="F:NADPH binding"/>
    <property type="evidence" value="ECO:0007669"/>
    <property type="project" value="TreeGrafter"/>
</dbReference>
<dbReference type="SMART" id="SM00829">
    <property type="entry name" value="PKS_ER"/>
    <property type="match status" value="1"/>
</dbReference>
<dbReference type="PANTHER" id="PTHR48106">
    <property type="entry name" value="QUINONE OXIDOREDUCTASE PIG3-RELATED"/>
    <property type="match status" value="1"/>
</dbReference>
<dbReference type="Proteomes" id="UP000009149">
    <property type="component" value="Chromosome"/>
</dbReference>
<organism evidence="4 5">
    <name type="scientific">Methylacidiphilum infernorum (isolate V4)</name>
    <name type="common">Methylokorus infernorum (strain V4)</name>
    <dbReference type="NCBI Taxonomy" id="481448"/>
    <lineage>
        <taxon>Bacteria</taxon>
        <taxon>Pseudomonadati</taxon>
        <taxon>Verrucomicrobiota</taxon>
        <taxon>Methylacidiphilae</taxon>
        <taxon>Methylacidiphilales</taxon>
        <taxon>Methylacidiphilaceae</taxon>
        <taxon>Methylacidiphilum (ex Ratnadevi et al. 2023)</taxon>
    </lineage>
</organism>
<dbReference type="STRING" id="481448.Minf_1821"/>
<dbReference type="EMBL" id="CP000975">
    <property type="protein sequence ID" value="ACD83875.1"/>
    <property type="molecule type" value="Genomic_DNA"/>
</dbReference>
<dbReference type="InterPro" id="IPR020843">
    <property type="entry name" value="ER"/>
</dbReference>
<dbReference type="SUPFAM" id="SSF50129">
    <property type="entry name" value="GroES-like"/>
    <property type="match status" value="1"/>
</dbReference>